<evidence type="ECO:0000256" key="2">
    <source>
        <dbReference type="ARBA" id="ARBA00023268"/>
    </source>
</evidence>
<dbReference type="PANTHER" id="PTHR43775">
    <property type="entry name" value="FATTY ACID SYNTHASE"/>
    <property type="match status" value="1"/>
</dbReference>
<gene>
    <name evidence="4" type="ORF">G5C65_31505</name>
</gene>
<dbReference type="InterPro" id="IPR001227">
    <property type="entry name" value="Ac_transferase_dom_sf"/>
</dbReference>
<dbReference type="InterPro" id="IPR050091">
    <property type="entry name" value="PKS_NRPS_Biosynth_Enz"/>
</dbReference>
<dbReference type="InterPro" id="IPR014043">
    <property type="entry name" value="Acyl_transferase_dom"/>
</dbReference>
<reference evidence="4 5" key="1">
    <citation type="submission" date="2020-02" db="EMBL/GenBank/DDBJ databases">
        <title>Whole-genome analyses of novel actinobacteria.</title>
        <authorList>
            <person name="Sahin N."/>
            <person name="Tatar D."/>
        </authorList>
    </citation>
    <scope>NUCLEOTIDE SEQUENCE [LARGE SCALE GENOMIC DNA]</scope>
    <source>
        <strain evidence="4 5">SB3404</strain>
    </source>
</reference>
<dbReference type="Gene3D" id="3.40.366.10">
    <property type="entry name" value="Malonyl-Coenzyme A Acyl Carrier Protein, domain 2"/>
    <property type="match status" value="2"/>
</dbReference>
<dbReference type="Pfam" id="PF00698">
    <property type="entry name" value="Acyl_transf_1"/>
    <property type="match status" value="1"/>
</dbReference>
<keyword evidence="1" id="KW-0808">Transferase</keyword>
<keyword evidence="5" id="KW-1185">Reference proteome</keyword>
<accession>A0A6G4X6B3</accession>
<dbReference type="Proteomes" id="UP000477722">
    <property type="component" value="Unassembled WGS sequence"/>
</dbReference>
<dbReference type="GO" id="GO:0006633">
    <property type="term" value="P:fatty acid biosynthetic process"/>
    <property type="evidence" value="ECO:0007669"/>
    <property type="project" value="TreeGrafter"/>
</dbReference>
<evidence type="ECO:0000259" key="3">
    <source>
        <dbReference type="SMART" id="SM00827"/>
    </source>
</evidence>
<evidence type="ECO:0000313" key="4">
    <source>
        <dbReference type="EMBL" id="NGO72793.1"/>
    </source>
</evidence>
<comment type="caution">
    <text evidence="4">The sequence shown here is derived from an EMBL/GenBank/DDBJ whole genome shotgun (WGS) entry which is preliminary data.</text>
</comment>
<dbReference type="EMBL" id="JAAKZZ010000540">
    <property type="protein sequence ID" value="NGO72793.1"/>
    <property type="molecule type" value="Genomic_DNA"/>
</dbReference>
<name>A0A6G4X6B3_9ACTN</name>
<dbReference type="GO" id="GO:0004312">
    <property type="term" value="F:fatty acid synthase activity"/>
    <property type="evidence" value="ECO:0007669"/>
    <property type="project" value="TreeGrafter"/>
</dbReference>
<dbReference type="AlphaFoldDB" id="A0A6G4X6B3"/>
<keyword evidence="2" id="KW-0511">Multifunctional enzyme</keyword>
<evidence type="ECO:0000256" key="1">
    <source>
        <dbReference type="ARBA" id="ARBA00022679"/>
    </source>
</evidence>
<organism evidence="4 5">
    <name type="scientific">Streptomyces boncukensis</name>
    <dbReference type="NCBI Taxonomy" id="2711219"/>
    <lineage>
        <taxon>Bacteria</taxon>
        <taxon>Bacillati</taxon>
        <taxon>Actinomycetota</taxon>
        <taxon>Actinomycetes</taxon>
        <taxon>Kitasatosporales</taxon>
        <taxon>Streptomycetaceae</taxon>
        <taxon>Streptomyces</taxon>
    </lineage>
</organism>
<dbReference type="PANTHER" id="PTHR43775:SF51">
    <property type="entry name" value="INACTIVE PHENOLPHTHIOCEROL SYNTHESIS POLYKETIDE SYNTHASE TYPE I PKS1-RELATED"/>
    <property type="match status" value="1"/>
</dbReference>
<sequence length="367" mass="38238">MPGGVVPWVVSGRDAAALREQASALAARLTADPGPAPVDVGWSLAATRSAFECRAVVLGQHREELLAGLTALARGEPHHGVIVSDGAPAAAGKPAFALDCGDGPYPGMGAGLHARFPVFADAFDEVCAVFDAGLERSVRRAVLDGGPELPDRPRYARAALFALYTALARLLESAGVRPGRVTGRDTGEIAAAHLAGVLDLPDACALVTALAAADAGDTRDTGGEGVRETLGAVTFRKASVPVVDVRTGEPLGADVAAPEHWLERLQRPAQDRPIPAQALAEGGPWVRLGPGPGAEAPPVPAVLERGQPEVRALCRALALLHTGGTAVDWSAVFDGVPGRRTVALPTYAFQRRRYWLEERAPAVRSRH</sequence>
<dbReference type="Pfam" id="PF22621">
    <property type="entry name" value="CurL-like_PKS_C"/>
    <property type="match status" value="1"/>
</dbReference>
<proteinExistence type="predicted"/>
<protein>
    <submittedName>
        <fullName evidence="4">Type I polyketide synthase</fullName>
    </submittedName>
</protein>
<dbReference type="InterPro" id="IPR016035">
    <property type="entry name" value="Acyl_Trfase/lysoPLipase"/>
</dbReference>
<evidence type="ECO:0000313" key="5">
    <source>
        <dbReference type="Proteomes" id="UP000477722"/>
    </source>
</evidence>
<dbReference type="SMART" id="SM00827">
    <property type="entry name" value="PKS_AT"/>
    <property type="match status" value="1"/>
</dbReference>
<dbReference type="SUPFAM" id="SSF52151">
    <property type="entry name" value="FabD/lysophospholipase-like"/>
    <property type="match status" value="1"/>
</dbReference>
<dbReference type="Gene3D" id="3.30.70.3290">
    <property type="match status" value="2"/>
</dbReference>
<feature type="domain" description="Malonyl-CoA:ACP transacylase (MAT)" evidence="3">
    <location>
        <begin position="105"/>
        <end position="307"/>
    </location>
</feature>